<dbReference type="AlphaFoldDB" id="A0A501XF12"/>
<keyword evidence="1" id="KW-0732">Signal</keyword>
<dbReference type="Gene3D" id="2.40.128.200">
    <property type="match status" value="1"/>
</dbReference>
<comment type="caution">
    <text evidence="2">The sequence shown here is derived from an EMBL/GenBank/DDBJ whole genome shotgun (WGS) entry which is preliminary data.</text>
</comment>
<reference evidence="2 3" key="1">
    <citation type="submission" date="2019-06" db="EMBL/GenBank/DDBJ databases">
        <authorList>
            <person name="Lee I."/>
            <person name="Jang G.I."/>
            <person name="Hwang C.Y."/>
        </authorList>
    </citation>
    <scope>NUCLEOTIDE SEQUENCE [LARGE SCALE GENOMIC DNA]</scope>
    <source>
        <strain evidence="2 3">PAMC 28131</strain>
    </source>
</reference>
<evidence type="ECO:0000313" key="3">
    <source>
        <dbReference type="Proteomes" id="UP000319897"/>
    </source>
</evidence>
<accession>A0A501XF12</accession>
<proteinExistence type="predicted"/>
<dbReference type="InterPro" id="IPR036328">
    <property type="entry name" value="MliC_sf"/>
</dbReference>
<organism evidence="2 3">
    <name type="scientific">Sandaracinobacter neustonicus</name>
    <dbReference type="NCBI Taxonomy" id="1715348"/>
    <lineage>
        <taxon>Bacteria</taxon>
        <taxon>Pseudomonadati</taxon>
        <taxon>Pseudomonadota</taxon>
        <taxon>Alphaproteobacteria</taxon>
        <taxon>Sphingomonadales</taxon>
        <taxon>Sphingosinicellaceae</taxon>
        <taxon>Sandaracinobacter</taxon>
    </lineage>
</organism>
<dbReference type="EMBL" id="VFSU01000031">
    <property type="protein sequence ID" value="TPE59228.1"/>
    <property type="molecule type" value="Genomic_DNA"/>
</dbReference>
<dbReference type="PROSITE" id="PS51257">
    <property type="entry name" value="PROKAR_LIPOPROTEIN"/>
    <property type="match status" value="1"/>
</dbReference>
<feature type="chain" id="PRO_5021411529" evidence="1">
    <location>
        <begin position="21"/>
        <end position="144"/>
    </location>
</feature>
<keyword evidence="3" id="KW-1185">Reference proteome</keyword>
<dbReference type="Proteomes" id="UP000319897">
    <property type="component" value="Unassembled WGS sequence"/>
</dbReference>
<evidence type="ECO:0000256" key="1">
    <source>
        <dbReference type="SAM" id="SignalP"/>
    </source>
</evidence>
<name>A0A501XF12_9SPHN</name>
<sequence>MKRLLSAAALLALAACGQKAEAPKAEAPAAAPSLAKASRTISYTCEKDLPITAIHGTNAEGKPDLALIIRGDDFRLTPTDATPGTRYTTEYGLEPGLGLAWWEQPDGTVLLQQSKFKTINDPTTAETLRTCKVKTEPDGAKAAK</sequence>
<dbReference type="RefSeq" id="WP_140929099.1">
    <property type="nucleotide sequence ID" value="NZ_VFSU01000031.1"/>
</dbReference>
<protein>
    <submittedName>
        <fullName evidence="2">Lysozyme inhibitor</fullName>
    </submittedName>
</protein>
<feature type="signal peptide" evidence="1">
    <location>
        <begin position="1"/>
        <end position="20"/>
    </location>
</feature>
<evidence type="ECO:0000313" key="2">
    <source>
        <dbReference type="EMBL" id="TPE59228.1"/>
    </source>
</evidence>
<gene>
    <name evidence="2" type="ORF">FJQ54_14290</name>
</gene>